<proteinExistence type="predicted"/>
<evidence type="ECO:0000259" key="2">
    <source>
        <dbReference type="Pfam" id="PF01557"/>
    </source>
</evidence>
<evidence type="ECO:0000313" key="3">
    <source>
        <dbReference type="EMBL" id="SNX29474.1"/>
    </source>
</evidence>
<dbReference type="Proteomes" id="UP000218069">
    <property type="component" value="Unassembled WGS sequence"/>
</dbReference>
<keyword evidence="3" id="KW-0378">Hydrolase</keyword>
<dbReference type="InterPro" id="IPR036663">
    <property type="entry name" value="Fumarylacetoacetase_C_sf"/>
</dbReference>
<dbReference type="EMBL" id="OANS01000005">
    <property type="protein sequence ID" value="SNX29474.1"/>
    <property type="molecule type" value="Genomic_DNA"/>
</dbReference>
<sequence>MGSQYVIDPPERITLPVIGDERRFVVNRVYCVGRNYADHAREMGHDPNREPPFFFMKPANSILADGKDFAYPNLSHDVQHEVEMVIAIGQGGANIAPEQALEHVYGYAVGLDMTRRDLQAEAKKMGRPWDTGKAFDQSAPCAAITPASQCGHLTHSAITLLVNGKQLQTGTLDQMIWNVPETIAYLSTLFTLEVGDLIFSGTPAGVGPIVKGDILEAAIDGLATLKTTVI</sequence>
<keyword evidence="1" id="KW-0479">Metal-binding</keyword>
<dbReference type="PANTHER" id="PTHR11820">
    <property type="entry name" value="ACYLPYRUVASE"/>
    <property type="match status" value="1"/>
</dbReference>
<gene>
    <name evidence="3" type="ORF">SAMN06295945_1851</name>
</gene>
<dbReference type="InterPro" id="IPR011234">
    <property type="entry name" value="Fumarylacetoacetase-like_C"/>
</dbReference>
<reference evidence="4" key="1">
    <citation type="submission" date="2017-08" db="EMBL/GenBank/DDBJ databases">
        <authorList>
            <person name="Varghese N."/>
            <person name="Submissions S."/>
        </authorList>
    </citation>
    <scope>NUCLEOTIDE SEQUENCE [LARGE SCALE GENOMIC DNA]</scope>
    <source>
        <strain evidence="4">AP-Melu-1000-B4</strain>
    </source>
</reference>
<keyword evidence="4" id="KW-1185">Reference proteome</keyword>
<feature type="domain" description="Fumarylacetoacetase-like C-terminal" evidence="2">
    <location>
        <begin position="29"/>
        <end position="229"/>
    </location>
</feature>
<dbReference type="GO" id="GO:0046872">
    <property type="term" value="F:metal ion binding"/>
    <property type="evidence" value="ECO:0007669"/>
    <property type="project" value="UniProtKB-KW"/>
</dbReference>
<dbReference type="AlphaFoldDB" id="A0A240E3H5"/>
<keyword evidence="3" id="KW-0670">Pyruvate</keyword>
<name>A0A240E3H5_9BURK</name>
<evidence type="ECO:0000256" key="1">
    <source>
        <dbReference type="ARBA" id="ARBA00022723"/>
    </source>
</evidence>
<dbReference type="OrthoDB" id="9805307at2"/>
<evidence type="ECO:0000313" key="4">
    <source>
        <dbReference type="Proteomes" id="UP000218069"/>
    </source>
</evidence>
<accession>A0A240E3H5</accession>
<organism evidence="3 4">
    <name type="scientific">Polynucleobacter meluiroseus</name>
    <dbReference type="NCBI Taxonomy" id="1938814"/>
    <lineage>
        <taxon>Bacteria</taxon>
        <taxon>Pseudomonadati</taxon>
        <taxon>Pseudomonadota</taxon>
        <taxon>Betaproteobacteria</taxon>
        <taxon>Burkholderiales</taxon>
        <taxon>Burkholderiaceae</taxon>
        <taxon>Polynucleobacter</taxon>
    </lineage>
</organism>
<dbReference type="GO" id="GO:0018773">
    <property type="term" value="F:acetylpyruvate hydrolase activity"/>
    <property type="evidence" value="ECO:0007669"/>
    <property type="project" value="TreeGrafter"/>
</dbReference>
<dbReference type="PANTHER" id="PTHR11820:SF90">
    <property type="entry name" value="FLUTATHIONE S-TRANSFERASE"/>
    <property type="match status" value="1"/>
</dbReference>
<dbReference type="SUPFAM" id="SSF56529">
    <property type="entry name" value="FAH"/>
    <property type="match status" value="1"/>
</dbReference>
<dbReference type="Gene3D" id="3.90.850.10">
    <property type="entry name" value="Fumarylacetoacetase-like, C-terminal domain"/>
    <property type="match status" value="1"/>
</dbReference>
<dbReference type="Pfam" id="PF01557">
    <property type="entry name" value="FAA_hydrolase"/>
    <property type="match status" value="1"/>
</dbReference>
<protein>
    <submittedName>
        <fullName evidence="3">Fumarylpyruvate hydrolase</fullName>
    </submittedName>
</protein>